<sequence length="90" mass="10391">MENESKSSSEVDCEKVFKSRESLIEWAQDTGRNNGLIIVIKKFDENVDRRRPRISFACERSGVYKKKNNEGQKPKRLKATGTKIVTVHFC</sequence>
<accession>A0AAE0E2A1</accession>
<protein>
    <submittedName>
        <fullName evidence="1">Uncharacterized protein</fullName>
    </submittedName>
</protein>
<organism evidence="1 2">
    <name type="scientific">Dipteronia sinensis</name>
    <dbReference type="NCBI Taxonomy" id="43782"/>
    <lineage>
        <taxon>Eukaryota</taxon>
        <taxon>Viridiplantae</taxon>
        <taxon>Streptophyta</taxon>
        <taxon>Embryophyta</taxon>
        <taxon>Tracheophyta</taxon>
        <taxon>Spermatophyta</taxon>
        <taxon>Magnoliopsida</taxon>
        <taxon>eudicotyledons</taxon>
        <taxon>Gunneridae</taxon>
        <taxon>Pentapetalae</taxon>
        <taxon>rosids</taxon>
        <taxon>malvids</taxon>
        <taxon>Sapindales</taxon>
        <taxon>Sapindaceae</taxon>
        <taxon>Hippocastanoideae</taxon>
        <taxon>Acereae</taxon>
        <taxon>Dipteronia</taxon>
    </lineage>
</organism>
<dbReference type="AlphaFoldDB" id="A0AAE0E2A1"/>
<keyword evidence="2" id="KW-1185">Reference proteome</keyword>
<proteinExistence type="predicted"/>
<comment type="caution">
    <text evidence="1">The sequence shown here is derived from an EMBL/GenBank/DDBJ whole genome shotgun (WGS) entry which is preliminary data.</text>
</comment>
<evidence type="ECO:0000313" key="2">
    <source>
        <dbReference type="Proteomes" id="UP001281410"/>
    </source>
</evidence>
<reference evidence="1" key="1">
    <citation type="journal article" date="2023" name="Plant J.">
        <title>Genome sequences and population genomics provide insights into the demographic history, inbreeding, and mutation load of two 'living fossil' tree species of Dipteronia.</title>
        <authorList>
            <person name="Feng Y."/>
            <person name="Comes H.P."/>
            <person name="Chen J."/>
            <person name="Zhu S."/>
            <person name="Lu R."/>
            <person name="Zhang X."/>
            <person name="Li P."/>
            <person name="Qiu J."/>
            <person name="Olsen K.M."/>
            <person name="Qiu Y."/>
        </authorList>
    </citation>
    <scope>NUCLEOTIDE SEQUENCE</scope>
    <source>
        <strain evidence="1">NBL</strain>
    </source>
</reference>
<gene>
    <name evidence="1" type="ORF">Dsin_018941</name>
</gene>
<evidence type="ECO:0000313" key="1">
    <source>
        <dbReference type="EMBL" id="KAK3204895.1"/>
    </source>
</evidence>
<dbReference type="EMBL" id="JANJYJ010000006">
    <property type="protein sequence ID" value="KAK3204895.1"/>
    <property type="molecule type" value="Genomic_DNA"/>
</dbReference>
<dbReference type="Proteomes" id="UP001281410">
    <property type="component" value="Unassembled WGS sequence"/>
</dbReference>
<name>A0AAE0E2A1_9ROSI</name>